<protein>
    <submittedName>
        <fullName evidence="1">Uncharacterized protein</fullName>
    </submittedName>
</protein>
<dbReference type="AlphaFoldDB" id="A0A919NTG4"/>
<accession>A0A919NTG4</accession>
<proteinExistence type="predicted"/>
<dbReference type="Proteomes" id="UP000623608">
    <property type="component" value="Unassembled WGS sequence"/>
</dbReference>
<gene>
    <name evidence="1" type="ORF">Ate02nite_62070</name>
</gene>
<dbReference type="EMBL" id="BOMY01000041">
    <property type="protein sequence ID" value="GIF23477.1"/>
    <property type="molecule type" value="Genomic_DNA"/>
</dbReference>
<evidence type="ECO:0000313" key="2">
    <source>
        <dbReference type="Proteomes" id="UP000623608"/>
    </source>
</evidence>
<comment type="caution">
    <text evidence="1">The sequence shown here is derived from an EMBL/GenBank/DDBJ whole genome shotgun (WGS) entry which is preliminary data.</text>
</comment>
<reference evidence="1" key="1">
    <citation type="submission" date="2021-01" db="EMBL/GenBank/DDBJ databases">
        <title>Whole genome shotgun sequence of Actinoplanes tereljensis NBRC 105297.</title>
        <authorList>
            <person name="Komaki H."/>
            <person name="Tamura T."/>
        </authorList>
    </citation>
    <scope>NUCLEOTIDE SEQUENCE</scope>
    <source>
        <strain evidence="1">NBRC 105297</strain>
    </source>
</reference>
<sequence length="104" mass="10408">MLLTRAGLGLASSHCPYADSEVRIGIQDVPVFVRAGAAEVALGIAIVITRAGLGDPLTDAAGAAVAVVVVVAAVAQPLRVATAARPSRAWWARMTPVSVAPPGG</sequence>
<evidence type="ECO:0000313" key="1">
    <source>
        <dbReference type="EMBL" id="GIF23477.1"/>
    </source>
</evidence>
<keyword evidence="2" id="KW-1185">Reference proteome</keyword>
<organism evidence="1 2">
    <name type="scientific">Paractinoplanes tereljensis</name>
    <dbReference type="NCBI Taxonomy" id="571912"/>
    <lineage>
        <taxon>Bacteria</taxon>
        <taxon>Bacillati</taxon>
        <taxon>Actinomycetota</taxon>
        <taxon>Actinomycetes</taxon>
        <taxon>Micromonosporales</taxon>
        <taxon>Micromonosporaceae</taxon>
        <taxon>Paractinoplanes</taxon>
    </lineage>
</organism>
<name>A0A919NTG4_9ACTN</name>